<keyword evidence="2" id="KW-1185">Reference proteome</keyword>
<organism evidence="1 2">
    <name type="scientific">Bhargavaea ginsengi</name>
    <dbReference type="NCBI Taxonomy" id="426757"/>
    <lineage>
        <taxon>Bacteria</taxon>
        <taxon>Bacillati</taxon>
        <taxon>Bacillota</taxon>
        <taxon>Bacilli</taxon>
        <taxon>Bacillales</taxon>
        <taxon>Caryophanaceae</taxon>
        <taxon>Bhargavaea</taxon>
    </lineage>
</organism>
<name>A0A1H6T773_9BACL</name>
<dbReference type="RefSeq" id="WP_245744200.1">
    <property type="nucleotide sequence ID" value="NZ_FNZF01000001.1"/>
</dbReference>
<dbReference type="Proteomes" id="UP000199200">
    <property type="component" value="Unassembled WGS sequence"/>
</dbReference>
<evidence type="ECO:0000313" key="1">
    <source>
        <dbReference type="EMBL" id="SEI75888.1"/>
    </source>
</evidence>
<dbReference type="EMBL" id="FNZF01000001">
    <property type="protein sequence ID" value="SEI75888.1"/>
    <property type="molecule type" value="Genomic_DNA"/>
</dbReference>
<evidence type="ECO:0000313" key="2">
    <source>
        <dbReference type="Proteomes" id="UP000199200"/>
    </source>
</evidence>
<sequence length="84" mass="9289">MINNVGETEATTYLGDSRESIRKKVELLIEELPAGIEKARSGDAEAAAVYLSATYKVLSAVLEEEAIAFEKYLDVQVKEPMKRP</sequence>
<reference evidence="2" key="1">
    <citation type="submission" date="2016-10" db="EMBL/GenBank/DDBJ databases">
        <authorList>
            <person name="Varghese N."/>
            <person name="Submissions S."/>
        </authorList>
    </citation>
    <scope>NUCLEOTIDE SEQUENCE [LARGE SCALE GENOMIC DNA]</scope>
    <source>
        <strain evidence="2">CGMCC 1.6763</strain>
    </source>
</reference>
<dbReference type="AlphaFoldDB" id="A0A1H6T773"/>
<gene>
    <name evidence="1" type="ORF">SAMN04488127_0383</name>
</gene>
<proteinExistence type="predicted"/>
<protein>
    <submittedName>
        <fullName evidence="1">Uncharacterized protein</fullName>
    </submittedName>
</protein>
<accession>A0A1H6T773</accession>